<dbReference type="GO" id="GO:0034599">
    <property type="term" value="P:cellular response to oxidative stress"/>
    <property type="evidence" value="ECO:0007669"/>
    <property type="project" value="TreeGrafter"/>
</dbReference>
<evidence type="ECO:0000256" key="2">
    <source>
        <dbReference type="ARBA" id="ARBA00022559"/>
    </source>
</evidence>
<organism evidence="7">
    <name type="scientific">uncultured Sulfurovum sp</name>
    <dbReference type="NCBI Taxonomy" id="269237"/>
    <lineage>
        <taxon>Bacteria</taxon>
        <taxon>Pseudomonadati</taxon>
        <taxon>Campylobacterota</taxon>
        <taxon>Epsilonproteobacteria</taxon>
        <taxon>Campylobacterales</taxon>
        <taxon>Sulfurovaceae</taxon>
        <taxon>Sulfurovum</taxon>
        <taxon>environmental samples</taxon>
    </lineage>
</organism>
<feature type="signal peptide" evidence="6">
    <location>
        <begin position="1"/>
        <end position="18"/>
    </location>
</feature>
<dbReference type="EMBL" id="CACVAR010000024">
    <property type="protein sequence ID" value="CAA6799007.1"/>
    <property type="molecule type" value="Genomic_DNA"/>
</dbReference>
<feature type="chain" id="PRO_5028145331" description="Glutathione peroxidase" evidence="6">
    <location>
        <begin position="19"/>
        <end position="187"/>
    </location>
</feature>
<dbReference type="InterPro" id="IPR000889">
    <property type="entry name" value="Glutathione_peroxidase"/>
</dbReference>
<protein>
    <recommendedName>
        <fullName evidence="5">Glutathione peroxidase</fullName>
    </recommendedName>
</protein>
<keyword evidence="6" id="KW-0732">Signal</keyword>
<dbReference type="SUPFAM" id="SSF52833">
    <property type="entry name" value="Thioredoxin-like"/>
    <property type="match status" value="1"/>
</dbReference>
<dbReference type="CDD" id="cd00340">
    <property type="entry name" value="GSH_Peroxidase"/>
    <property type="match status" value="1"/>
</dbReference>
<sequence length="187" mass="21026">MKSILITLLLLIPLSTQAGEPMSEKTTTFYDHNATSIIGENISMSTYKDKAVLVVNVASECGFTSQYKGLQALYEAHKENGLVILAFPSNQFGKQEPGTHEEIQKFCSTNYNITFPMFEKIDVNGENTHPLYVFLKSEATGLMWTEGIKWNFTKFLINKKGKVISRYGSSTKPKDIEADIVKLLEEK</sequence>
<dbReference type="Pfam" id="PF00255">
    <property type="entry name" value="GSHPx"/>
    <property type="match status" value="1"/>
</dbReference>
<evidence type="ECO:0000313" key="7">
    <source>
        <dbReference type="EMBL" id="CAA6799007.1"/>
    </source>
</evidence>
<gene>
    <name evidence="7" type="ORF">HELGO_WM28891</name>
</gene>
<dbReference type="GO" id="GO:0004601">
    <property type="term" value="F:peroxidase activity"/>
    <property type="evidence" value="ECO:0007669"/>
    <property type="project" value="UniProtKB-KW"/>
</dbReference>
<proteinExistence type="inferred from homology"/>
<dbReference type="InterPro" id="IPR029760">
    <property type="entry name" value="GPX_CS"/>
</dbReference>
<keyword evidence="2 5" id="KW-0575">Peroxidase</keyword>
<dbReference type="Gene3D" id="3.40.30.10">
    <property type="entry name" value="Glutaredoxin"/>
    <property type="match status" value="1"/>
</dbReference>
<evidence type="ECO:0000256" key="1">
    <source>
        <dbReference type="ARBA" id="ARBA00006926"/>
    </source>
</evidence>
<dbReference type="InterPro" id="IPR036249">
    <property type="entry name" value="Thioredoxin-like_sf"/>
</dbReference>
<accession>A0A6S6S7C8</accession>
<evidence type="ECO:0000256" key="6">
    <source>
        <dbReference type="SAM" id="SignalP"/>
    </source>
</evidence>
<dbReference type="AlphaFoldDB" id="A0A6S6S7C8"/>
<feature type="active site" evidence="4">
    <location>
        <position position="61"/>
    </location>
</feature>
<keyword evidence="3 5" id="KW-0560">Oxidoreductase</keyword>
<reference evidence="7" key="1">
    <citation type="submission" date="2020-01" db="EMBL/GenBank/DDBJ databases">
        <authorList>
            <person name="Meier V. D."/>
            <person name="Meier V D."/>
        </authorList>
    </citation>
    <scope>NUCLEOTIDE SEQUENCE</scope>
    <source>
        <strain evidence="7">HLG_WM_MAG_03</strain>
    </source>
</reference>
<dbReference type="PROSITE" id="PS00460">
    <property type="entry name" value="GLUTATHIONE_PEROXID_1"/>
    <property type="match status" value="1"/>
</dbReference>
<comment type="similarity">
    <text evidence="1 5">Belongs to the glutathione peroxidase family.</text>
</comment>
<dbReference type="PANTHER" id="PTHR11592">
    <property type="entry name" value="GLUTATHIONE PEROXIDASE"/>
    <property type="match status" value="1"/>
</dbReference>
<dbReference type="PIRSF" id="PIRSF000303">
    <property type="entry name" value="Glutathion_perox"/>
    <property type="match status" value="1"/>
</dbReference>
<evidence type="ECO:0000256" key="5">
    <source>
        <dbReference type="RuleBase" id="RU000499"/>
    </source>
</evidence>
<name>A0A6S6S7C8_9BACT</name>
<dbReference type="PANTHER" id="PTHR11592:SF78">
    <property type="entry name" value="GLUTATHIONE PEROXIDASE"/>
    <property type="match status" value="1"/>
</dbReference>
<dbReference type="PROSITE" id="PS51355">
    <property type="entry name" value="GLUTATHIONE_PEROXID_3"/>
    <property type="match status" value="1"/>
</dbReference>
<dbReference type="FunFam" id="3.40.30.10:FF:000010">
    <property type="entry name" value="Glutathione peroxidase"/>
    <property type="match status" value="1"/>
</dbReference>
<dbReference type="InterPro" id="IPR029759">
    <property type="entry name" value="GPX_AS"/>
</dbReference>
<evidence type="ECO:0000256" key="4">
    <source>
        <dbReference type="PIRSR" id="PIRSR000303-1"/>
    </source>
</evidence>
<dbReference type="PRINTS" id="PR01011">
    <property type="entry name" value="GLUTPROXDASE"/>
</dbReference>
<dbReference type="PROSITE" id="PS00763">
    <property type="entry name" value="GLUTATHIONE_PEROXID_2"/>
    <property type="match status" value="1"/>
</dbReference>
<evidence type="ECO:0000256" key="3">
    <source>
        <dbReference type="ARBA" id="ARBA00023002"/>
    </source>
</evidence>